<evidence type="ECO:0000256" key="3">
    <source>
        <dbReference type="ARBA" id="ARBA00022857"/>
    </source>
</evidence>
<proteinExistence type="predicted"/>
<dbReference type="Gene3D" id="3.40.50.720">
    <property type="entry name" value="NAD(P)-binding Rossmann-like Domain"/>
    <property type="match status" value="1"/>
</dbReference>
<dbReference type="Pfam" id="PF05222">
    <property type="entry name" value="AlaDh_PNT_N"/>
    <property type="match status" value="1"/>
</dbReference>
<evidence type="ECO:0000256" key="4">
    <source>
        <dbReference type="ARBA" id="ARBA00022967"/>
    </source>
</evidence>
<comment type="function">
    <text evidence="1">The transhydrogenation between NADH and NADP is coupled to respiration and ATP hydrolysis and functions as a proton pump across the membrane.</text>
</comment>
<accession>A0A0P1ENR2</accession>
<dbReference type="GO" id="GO:0050661">
    <property type="term" value="F:NADP binding"/>
    <property type="evidence" value="ECO:0007669"/>
    <property type="project" value="TreeGrafter"/>
</dbReference>
<sequence length="93" mass="9781">MATKIGTPRETYDGENRVGMTPESALQLQKLGYECLIEKGAGAAAGFSDASYEAAGVEVVKTAAALWKAADIVAKVRQLNEARAPGARPSKTR</sequence>
<evidence type="ECO:0000256" key="5">
    <source>
        <dbReference type="ARBA" id="ARBA00023027"/>
    </source>
</evidence>
<dbReference type="EC" id="7.1.1.1" evidence="2"/>
<organism evidence="8 9">
    <name type="scientific">Ruegeria atlantica</name>
    <dbReference type="NCBI Taxonomy" id="81569"/>
    <lineage>
        <taxon>Bacteria</taxon>
        <taxon>Pseudomonadati</taxon>
        <taxon>Pseudomonadota</taxon>
        <taxon>Alphaproteobacteria</taxon>
        <taxon>Rhodobacterales</taxon>
        <taxon>Roseobacteraceae</taxon>
        <taxon>Ruegeria</taxon>
    </lineage>
</organism>
<reference evidence="9" key="1">
    <citation type="submission" date="2015-09" db="EMBL/GenBank/DDBJ databases">
        <authorList>
            <person name="Rodrigo-Torres L."/>
            <person name="Arahal D.R."/>
        </authorList>
    </citation>
    <scope>NUCLEOTIDE SEQUENCE [LARGE SCALE GENOMIC DNA]</scope>
    <source>
        <strain evidence="9">CECT 4293</strain>
    </source>
</reference>
<dbReference type="AlphaFoldDB" id="A0A0P1ENR2"/>
<protein>
    <recommendedName>
        <fullName evidence="2">proton-translocating NAD(P)(+) transhydrogenase</fullName>
        <ecNumber evidence="2">7.1.1.1</ecNumber>
    </recommendedName>
</protein>
<dbReference type="PANTHER" id="PTHR10160">
    <property type="entry name" value="NAD(P) TRANSHYDROGENASE"/>
    <property type="match status" value="1"/>
</dbReference>
<dbReference type="SUPFAM" id="SSF52283">
    <property type="entry name" value="Formate/glycerate dehydrogenase catalytic domain-like"/>
    <property type="match status" value="1"/>
</dbReference>
<name>A0A0P1ENR2_9RHOB</name>
<evidence type="ECO:0000313" key="9">
    <source>
        <dbReference type="Proteomes" id="UP000050786"/>
    </source>
</evidence>
<dbReference type="GO" id="GO:0008750">
    <property type="term" value="F:proton-translocating NAD(P)+ transhydrogenase activity"/>
    <property type="evidence" value="ECO:0007669"/>
    <property type="project" value="UniProtKB-EC"/>
</dbReference>
<gene>
    <name evidence="8" type="primary">pntA_1</name>
    <name evidence="8" type="ORF">RUM4293_03009</name>
</gene>
<dbReference type="SMART" id="SM01003">
    <property type="entry name" value="AlaDh_PNT_N"/>
    <property type="match status" value="1"/>
</dbReference>
<keyword evidence="8" id="KW-0560">Oxidoreductase</keyword>
<evidence type="ECO:0000259" key="7">
    <source>
        <dbReference type="SMART" id="SM01003"/>
    </source>
</evidence>
<evidence type="ECO:0000313" key="8">
    <source>
        <dbReference type="EMBL" id="CUH44112.1"/>
    </source>
</evidence>
<evidence type="ECO:0000256" key="2">
    <source>
        <dbReference type="ARBA" id="ARBA00012943"/>
    </source>
</evidence>
<keyword evidence="4" id="KW-1278">Translocase</keyword>
<dbReference type="GO" id="GO:0006740">
    <property type="term" value="P:NADPH regeneration"/>
    <property type="evidence" value="ECO:0007669"/>
    <property type="project" value="TreeGrafter"/>
</dbReference>
<comment type="catalytic activity">
    <reaction evidence="6">
        <text>NAD(+) + NADPH + H(+)(in) = NADH + NADP(+) + H(+)(out)</text>
        <dbReference type="Rhea" id="RHEA:47992"/>
        <dbReference type="ChEBI" id="CHEBI:15378"/>
        <dbReference type="ChEBI" id="CHEBI:57540"/>
        <dbReference type="ChEBI" id="CHEBI:57783"/>
        <dbReference type="ChEBI" id="CHEBI:57945"/>
        <dbReference type="ChEBI" id="CHEBI:58349"/>
        <dbReference type="EC" id="7.1.1.1"/>
    </reaction>
</comment>
<dbReference type="Proteomes" id="UP000050786">
    <property type="component" value="Unassembled WGS sequence"/>
</dbReference>
<dbReference type="GO" id="GO:0016491">
    <property type="term" value="F:oxidoreductase activity"/>
    <property type="evidence" value="ECO:0007669"/>
    <property type="project" value="UniProtKB-KW"/>
</dbReference>
<dbReference type="EMBL" id="CYPS01000043">
    <property type="protein sequence ID" value="CUH44112.1"/>
    <property type="molecule type" value="Genomic_DNA"/>
</dbReference>
<dbReference type="GO" id="GO:0005886">
    <property type="term" value="C:plasma membrane"/>
    <property type="evidence" value="ECO:0007669"/>
    <property type="project" value="TreeGrafter"/>
</dbReference>
<dbReference type="InterPro" id="IPR007886">
    <property type="entry name" value="AlaDH/PNT_N"/>
</dbReference>
<evidence type="ECO:0000256" key="6">
    <source>
        <dbReference type="ARBA" id="ARBA00048202"/>
    </source>
</evidence>
<feature type="domain" description="Alanine dehydrogenase/pyridine nucleotide transhydrogenase N-terminal" evidence="7">
    <location>
        <begin position="6"/>
        <end position="90"/>
    </location>
</feature>
<dbReference type="PANTHER" id="PTHR10160:SF19">
    <property type="entry name" value="PROTON-TRANSLOCATING NAD(P)(+) TRANSHYDROGENASE"/>
    <property type="match status" value="1"/>
</dbReference>
<keyword evidence="5" id="KW-0520">NAD</keyword>
<evidence type="ECO:0000256" key="1">
    <source>
        <dbReference type="ARBA" id="ARBA00003943"/>
    </source>
</evidence>
<keyword evidence="3" id="KW-0521">NADP</keyword>
<keyword evidence="9" id="KW-1185">Reference proteome</keyword>